<dbReference type="InterPro" id="IPR050832">
    <property type="entry name" value="Bact_Acetyltransf"/>
</dbReference>
<keyword evidence="2" id="KW-0012">Acyltransferase</keyword>
<accession>A0ABN8ERW8</accession>
<dbReference type="Gene3D" id="3.40.630.30">
    <property type="match status" value="1"/>
</dbReference>
<reference evidence="4" key="1">
    <citation type="submission" date="2021-12" db="EMBL/GenBank/DDBJ databases">
        <authorList>
            <person name="Rodrigo-Torres L."/>
            <person name="Arahal R. D."/>
            <person name="Lucena T."/>
        </authorList>
    </citation>
    <scope>NUCLEOTIDE SEQUENCE</scope>
    <source>
        <strain evidence="4">CECT 8858</strain>
    </source>
</reference>
<dbReference type="RefSeq" id="WP_238803998.1">
    <property type="nucleotide sequence ID" value="NZ_CAKLPY010000001.1"/>
</dbReference>
<dbReference type="EMBL" id="CAKLPY010000001">
    <property type="protein sequence ID" value="CAH0994249.1"/>
    <property type="molecule type" value="Genomic_DNA"/>
</dbReference>
<organism evidence="4 5">
    <name type="scientific">Emticicia aquatica</name>
    <dbReference type="NCBI Taxonomy" id="1681835"/>
    <lineage>
        <taxon>Bacteria</taxon>
        <taxon>Pseudomonadati</taxon>
        <taxon>Bacteroidota</taxon>
        <taxon>Cytophagia</taxon>
        <taxon>Cytophagales</taxon>
        <taxon>Leadbetterellaceae</taxon>
        <taxon>Emticicia</taxon>
    </lineage>
</organism>
<evidence type="ECO:0000256" key="2">
    <source>
        <dbReference type="ARBA" id="ARBA00023315"/>
    </source>
</evidence>
<evidence type="ECO:0000313" key="4">
    <source>
        <dbReference type="EMBL" id="CAH0994249.1"/>
    </source>
</evidence>
<dbReference type="SUPFAM" id="SSF55729">
    <property type="entry name" value="Acyl-CoA N-acyltransferases (Nat)"/>
    <property type="match status" value="1"/>
</dbReference>
<dbReference type="Proteomes" id="UP000837932">
    <property type="component" value="Unassembled WGS sequence"/>
</dbReference>
<dbReference type="PANTHER" id="PTHR43877">
    <property type="entry name" value="AMINOALKYLPHOSPHONATE N-ACETYLTRANSFERASE-RELATED-RELATED"/>
    <property type="match status" value="1"/>
</dbReference>
<dbReference type="PANTHER" id="PTHR43877:SF2">
    <property type="entry name" value="AMINOALKYLPHOSPHONATE N-ACETYLTRANSFERASE-RELATED"/>
    <property type="match status" value="1"/>
</dbReference>
<dbReference type="CDD" id="cd04301">
    <property type="entry name" value="NAT_SF"/>
    <property type="match status" value="1"/>
</dbReference>
<sequence length="145" mass="16988">MKIIQVQKEHLDLAAILFDAYRQYYGQKADLVAAKRFLSERLLLNESVIFLALEDDKPLGFTQLYPTFSSVSMERQWVLNDLFVDEKARNKGVGKAILETAQNFTRQLGHKGLLLETTPENIKAQKLYENIGWKREENHYFYWKS</sequence>
<gene>
    <name evidence="4" type="ORF">EMA8858_00358</name>
</gene>
<keyword evidence="5" id="KW-1185">Reference proteome</keyword>
<evidence type="ECO:0000256" key="1">
    <source>
        <dbReference type="ARBA" id="ARBA00022679"/>
    </source>
</evidence>
<comment type="caution">
    <text evidence="4">The sequence shown here is derived from an EMBL/GenBank/DDBJ whole genome shotgun (WGS) entry which is preliminary data.</text>
</comment>
<keyword evidence="1" id="KW-0808">Transferase</keyword>
<dbReference type="PROSITE" id="PS51186">
    <property type="entry name" value="GNAT"/>
    <property type="match status" value="1"/>
</dbReference>
<protein>
    <recommendedName>
        <fullName evidence="3">N-acetyltransferase domain-containing protein</fullName>
    </recommendedName>
</protein>
<dbReference type="Pfam" id="PF00583">
    <property type="entry name" value="Acetyltransf_1"/>
    <property type="match status" value="1"/>
</dbReference>
<evidence type="ECO:0000259" key="3">
    <source>
        <dbReference type="PROSITE" id="PS51186"/>
    </source>
</evidence>
<dbReference type="InterPro" id="IPR016181">
    <property type="entry name" value="Acyl_CoA_acyltransferase"/>
</dbReference>
<dbReference type="InterPro" id="IPR000182">
    <property type="entry name" value="GNAT_dom"/>
</dbReference>
<feature type="domain" description="N-acetyltransferase" evidence="3">
    <location>
        <begin position="1"/>
        <end position="145"/>
    </location>
</feature>
<proteinExistence type="predicted"/>
<name>A0ABN8ERW8_9BACT</name>
<evidence type="ECO:0000313" key="5">
    <source>
        <dbReference type="Proteomes" id="UP000837932"/>
    </source>
</evidence>